<feature type="transmembrane region" description="Helical" evidence="1">
    <location>
        <begin position="128"/>
        <end position="148"/>
    </location>
</feature>
<feature type="transmembrane region" description="Helical" evidence="1">
    <location>
        <begin position="54"/>
        <end position="74"/>
    </location>
</feature>
<gene>
    <name evidence="2" type="ORF">A1355_11820</name>
</gene>
<reference evidence="3" key="1">
    <citation type="submission" date="2016-03" db="EMBL/GenBank/DDBJ databases">
        <authorList>
            <person name="Heylen K."/>
            <person name="De Vos P."/>
            <person name="Vekeman B."/>
        </authorList>
    </citation>
    <scope>NUCLEOTIDE SEQUENCE [LARGE SCALE GENOMIC DNA]</scope>
    <source>
        <strain evidence="3">R-45383</strain>
    </source>
</reference>
<dbReference type="RefSeq" id="WP_064030850.1">
    <property type="nucleotide sequence ID" value="NZ_LUUK01000196.1"/>
</dbReference>
<accession>A0A177NAA2</accession>
<proteinExistence type="predicted"/>
<evidence type="ECO:0000313" key="3">
    <source>
        <dbReference type="Proteomes" id="UP000077628"/>
    </source>
</evidence>
<keyword evidence="1" id="KW-0812">Transmembrane</keyword>
<feature type="transmembrane region" description="Helical" evidence="1">
    <location>
        <begin position="94"/>
        <end position="116"/>
    </location>
</feature>
<organism evidence="2 3">
    <name type="scientific">Methylomonas koyamae</name>
    <dbReference type="NCBI Taxonomy" id="702114"/>
    <lineage>
        <taxon>Bacteria</taxon>
        <taxon>Pseudomonadati</taxon>
        <taxon>Pseudomonadota</taxon>
        <taxon>Gammaproteobacteria</taxon>
        <taxon>Methylococcales</taxon>
        <taxon>Methylococcaceae</taxon>
        <taxon>Methylomonas</taxon>
    </lineage>
</organism>
<name>A0A177NAA2_9GAMM</name>
<feature type="transmembrane region" description="Helical" evidence="1">
    <location>
        <begin position="12"/>
        <end position="33"/>
    </location>
</feature>
<comment type="caution">
    <text evidence="2">The sequence shown here is derived from an EMBL/GenBank/DDBJ whole genome shotgun (WGS) entry which is preliminary data.</text>
</comment>
<dbReference type="STRING" id="702114.A1355_11820"/>
<sequence>MLFNSLALLLEFTTFIAWWEALAVGVALTILLYSLTPPPPAYWEVKLPNTLYLYLQWSWLGYTRLSSAFWPFFLIYNPILFGVDYRLQEGSFTAASWITIHLICLMPLIYWTGAVWRCSAHCTARHWAVLARLATVAAFADLALRWVIYRYYPNILFNCQQMIAQFGDC</sequence>
<dbReference type="AlphaFoldDB" id="A0A177NAA2"/>
<evidence type="ECO:0000256" key="1">
    <source>
        <dbReference type="SAM" id="Phobius"/>
    </source>
</evidence>
<dbReference type="EMBL" id="LUUK01000196">
    <property type="protein sequence ID" value="OAI14958.1"/>
    <property type="molecule type" value="Genomic_DNA"/>
</dbReference>
<keyword evidence="3" id="KW-1185">Reference proteome</keyword>
<keyword evidence="1" id="KW-1133">Transmembrane helix</keyword>
<evidence type="ECO:0000313" key="2">
    <source>
        <dbReference type="EMBL" id="OAI14958.1"/>
    </source>
</evidence>
<protein>
    <submittedName>
        <fullName evidence="2">Uncharacterized protein</fullName>
    </submittedName>
</protein>
<keyword evidence="1" id="KW-0472">Membrane</keyword>
<dbReference type="OrthoDB" id="5571302at2"/>
<dbReference type="Proteomes" id="UP000077628">
    <property type="component" value="Unassembled WGS sequence"/>
</dbReference>